<evidence type="ECO:0000313" key="3">
    <source>
        <dbReference type="EMBL" id="TFK44251.1"/>
    </source>
</evidence>
<dbReference type="GO" id="GO:0000724">
    <property type="term" value="P:double-strand break repair via homologous recombination"/>
    <property type="evidence" value="ECO:0007669"/>
    <property type="project" value="TreeGrafter"/>
</dbReference>
<keyword evidence="1" id="KW-0863">Zinc-finger</keyword>
<sequence>MPFTELLHVANIIIDSIGPDELTDDSLMSLHAIFPENLLLSALDLVDRSNIIKYAAPWGYTEYEVLGSSDTYTVMLDLFLAEIPFYCSCPSFAIAVLKEKTHVMCKHILAARLACRLSRCIERTVGPVELEALFKRQFSMEDLMTSESMATT</sequence>
<protein>
    <recommendedName>
        <fullName evidence="2">SWIM-type domain-containing protein</fullName>
    </recommendedName>
</protein>
<dbReference type="InterPro" id="IPR007527">
    <property type="entry name" value="Znf_SWIM"/>
</dbReference>
<dbReference type="OrthoDB" id="337581at2759"/>
<organism evidence="3 4">
    <name type="scientific">Crucibulum laeve</name>
    <dbReference type="NCBI Taxonomy" id="68775"/>
    <lineage>
        <taxon>Eukaryota</taxon>
        <taxon>Fungi</taxon>
        <taxon>Dikarya</taxon>
        <taxon>Basidiomycota</taxon>
        <taxon>Agaricomycotina</taxon>
        <taxon>Agaricomycetes</taxon>
        <taxon>Agaricomycetidae</taxon>
        <taxon>Agaricales</taxon>
        <taxon>Agaricineae</taxon>
        <taxon>Nidulariaceae</taxon>
        <taxon>Crucibulum</taxon>
    </lineage>
</organism>
<keyword evidence="1" id="KW-0862">Zinc</keyword>
<dbReference type="PROSITE" id="PS50966">
    <property type="entry name" value="ZF_SWIM"/>
    <property type="match status" value="1"/>
</dbReference>
<accession>A0A5C3MSD3</accession>
<name>A0A5C3MSD3_9AGAR</name>
<evidence type="ECO:0000256" key="1">
    <source>
        <dbReference type="PROSITE-ProRule" id="PRU00325"/>
    </source>
</evidence>
<proteinExistence type="predicted"/>
<dbReference type="Proteomes" id="UP000308652">
    <property type="component" value="Unassembled WGS sequence"/>
</dbReference>
<dbReference type="PANTHER" id="PTHR28498">
    <property type="entry name" value="ZINC FINGER SWIM DOMAIN-CONTAINING PROTEIN 7"/>
    <property type="match status" value="1"/>
</dbReference>
<dbReference type="GO" id="GO:0008270">
    <property type="term" value="F:zinc ion binding"/>
    <property type="evidence" value="ECO:0007669"/>
    <property type="project" value="UniProtKB-KW"/>
</dbReference>
<dbReference type="GO" id="GO:0097196">
    <property type="term" value="C:Shu complex"/>
    <property type="evidence" value="ECO:0007669"/>
    <property type="project" value="TreeGrafter"/>
</dbReference>
<reference evidence="3 4" key="1">
    <citation type="journal article" date="2019" name="Nat. Ecol. Evol.">
        <title>Megaphylogeny resolves global patterns of mushroom evolution.</title>
        <authorList>
            <person name="Varga T."/>
            <person name="Krizsan K."/>
            <person name="Foldi C."/>
            <person name="Dima B."/>
            <person name="Sanchez-Garcia M."/>
            <person name="Sanchez-Ramirez S."/>
            <person name="Szollosi G.J."/>
            <person name="Szarkandi J.G."/>
            <person name="Papp V."/>
            <person name="Albert L."/>
            <person name="Andreopoulos W."/>
            <person name="Angelini C."/>
            <person name="Antonin V."/>
            <person name="Barry K.W."/>
            <person name="Bougher N.L."/>
            <person name="Buchanan P."/>
            <person name="Buyck B."/>
            <person name="Bense V."/>
            <person name="Catcheside P."/>
            <person name="Chovatia M."/>
            <person name="Cooper J."/>
            <person name="Damon W."/>
            <person name="Desjardin D."/>
            <person name="Finy P."/>
            <person name="Geml J."/>
            <person name="Haridas S."/>
            <person name="Hughes K."/>
            <person name="Justo A."/>
            <person name="Karasinski D."/>
            <person name="Kautmanova I."/>
            <person name="Kiss B."/>
            <person name="Kocsube S."/>
            <person name="Kotiranta H."/>
            <person name="LaButti K.M."/>
            <person name="Lechner B.E."/>
            <person name="Liimatainen K."/>
            <person name="Lipzen A."/>
            <person name="Lukacs Z."/>
            <person name="Mihaltcheva S."/>
            <person name="Morgado L.N."/>
            <person name="Niskanen T."/>
            <person name="Noordeloos M.E."/>
            <person name="Ohm R.A."/>
            <person name="Ortiz-Santana B."/>
            <person name="Ovrebo C."/>
            <person name="Racz N."/>
            <person name="Riley R."/>
            <person name="Savchenko A."/>
            <person name="Shiryaev A."/>
            <person name="Soop K."/>
            <person name="Spirin V."/>
            <person name="Szebenyi C."/>
            <person name="Tomsovsky M."/>
            <person name="Tulloss R.E."/>
            <person name="Uehling J."/>
            <person name="Grigoriev I.V."/>
            <person name="Vagvolgyi C."/>
            <person name="Papp T."/>
            <person name="Martin F.M."/>
            <person name="Miettinen O."/>
            <person name="Hibbett D.S."/>
            <person name="Nagy L.G."/>
        </authorList>
    </citation>
    <scope>NUCLEOTIDE SEQUENCE [LARGE SCALE GENOMIC DNA]</scope>
    <source>
        <strain evidence="3 4">CBS 166.37</strain>
    </source>
</reference>
<evidence type="ECO:0000259" key="2">
    <source>
        <dbReference type="PROSITE" id="PS50966"/>
    </source>
</evidence>
<dbReference type="PANTHER" id="PTHR28498:SF1">
    <property type="entry name" value="ZINC FINGER SWIM DOMAIN-CONTAINING PROTEIN 7"/>
    <property type="match status" value="1"/>
</dbReference>
<dbReference type="AlphaFoldDB" id="A0A5C3MSD3"/>
<dbReference type="Pfam" id="PF04434">
    <property type="entry name" value="SWIM"/>
    <property type="match status" value="1"/>
</dbReference>
<dbReference type="EMBL" id="ML213590">
    <property type="protein sequence ID" value="TFK44251.1"/>
    <property type="molecule type" value="Genomic_DNA"/>
</dbReference>
<keyword evidence="4" id="KW-1185">Reference proteome</keyword>
<keyword evidence="1" id="KW-0479">Metal-binding</keyword>
<feature type="domain" description="SWIM-type" evidence="2">
    <location>
        <begin position="72"/>
        <end position="116"/>
    </location>
</feature>
<evidence type="ECO:0000313" key="4">
    <source>
        <dbReference type="Proteomes" id="UP000308652"/>
    </source>
</evidence>
<gene>
    <name evidence="3" type="ORF">BDQ12DRAFT_730330</name>
</gene>